<dbReference type="InterPro" id="IPR046668">
    <property type="entry name" value="DUF6538"/>
</dbReference>
<dbReference type="RefSeq" id="WP_145641233.1">
    <property type="nucleotide sequence ID" value="NZ_VIWP01000007.1"/>
</dbReference>
<name>A0A561QHS5_9HYPH</name>
<dbReference type="EMBL" id="VIWP01000007">
    <property type="protein sequence ID" value="TWF49892.1"/>
    <property type="molecule type" value="Genomic_DNA"/>
</dbReference>
<evidence type="ECO:0000259" key="2">
    <source>
        <dbReference type="Pfam" id="PF20172"/>
    </source>
</evidence>
<feature type="domain" description="DUF6538" evidence="2">
    <location>
        <begin position="14"/>
        <end position="66"/>
    </location>
</feature>
<comment type="caution">
    <text evidence="3">The sequence shown here is derived from an EMBL/GenBank/DDBJ whole genome shotgun (WGS) entry which is preliminary data.</text>
</comment>
<dbReference type="GO" id="GO:0006310">
    <property type="term" value="P:DNA recombination"/>
    <property type="evidence" value="ECO:0007669"/>
    <property type="project" value="UniProtKB-KW"/>
</dbReference>
<dbReference type="AlphaFoldDB" id="A0A561QHS5"/>
<dbReference type="Gene3D" id="1.10.443.10">
    <property type="entry name" value="Intergrase catalytic core"/>
    <property type="match status" value="1"/>
</dbReference>
<evidence type="ECO:0000313" key="4">
    <source>
        <dbReference type="Proteomes" id="UP000320653"/>
    </source>
</evidence>
<keyword evidence="4" id="KW-1185">Reference proteome</keyword>
<dbReference type="GO" id="GO:0003677">
    <property type="term" value="F:DNA binding"/>
    <property type="evidence" value="ECO:0007669"/>
    <property type="project" value="InterPro"/>
</dbReference>
<dbReference type="GO" id="GO:0015074">
    <property type="term" value="P:DNA integration"/>
    <property type="evidence" value="ECO:0007669"/>
    <property type="project" value="InterPro"/>
</dbReference>
<dbReference type="Pfam" id="PF20172">
    <property type="entry name" value="DUF6538"/>
    <property type="match status" value="1"/>
</dbReference>
<dbReference type="SUPFAM" id="SSF56349">
    <property type="entry name" value="DNA breaking-rejoining enzymes"/>
    <property type="match status" value="1"/>
</dbReference>
<dbReference type="InterPro" id="IPR011010">
    <property type="entry name" value="DNA_brk_join_enz"/>
</dbReference>
<proteinExistence type="predicted"/>
<gene>
    <name evidence="3" type="ORF">FHW37_107263</name>
</gene>
<dbReference type="OrthoDB" id="9784724at2"/>
<organism evidence="3 4">
    <name type="scientific">Neorhizobium alkalisoli</name>
    <dbReference type="NCBI Taxonomy" id="528178"/>
    <lineage>
        <taxon>Bacteria</taxon>
        <taxon>Pseudomonadati</taxon>
        <taxon>Pseudomonadota</taxon>
        <taxon>Alphaproteobacteria</taxon>
        <taxon>Hyphomicrobiales</taxon>
        <taxon>Rhizobiaceae</taxon>
        <taxon>Rhizobium/Agrobacterium group</taxon>
        <taxon>Neorhizobium</taxon>
    </lineage>
</organism>
<protein>
    <recommendedName>
        <fullName evidence="2">DUF6538 domain-containing protein</fullName>
    </recommendedName>
</protein>
<sequence>MMITTTQKAKTPKYLFKRGEQYYCVRNVPARYRHKFNNQKQIWYSLRTTDLGEAISRLEVRTKQHDAIMSGELDSLKPVTFDDEVKRCESFSIIRKSSAEIKLETLEERFNTIADRLAVVLQIHQPTAVDVAALAGVSDAPAMLLKDAFVVLQEIDPTFTSHLREWDAKQKIKKFDRAIEDFIARMGDIDILTIDEDVAEAYLLSVTNDVVIAKKFKSEHGNRMISLVRQVIKPVLKSRFKKNFTCFDGLRIKLKVKDGGKRQAFTEAEVRAIHAALPGFQMSDEAKAIIRLALITGCGPKELCWLTTADIRTSVKTPYIKIGPNELRGFVKSGDDRHRDLPIATDDCIALMKRFPNGFERFQADNGPSKLNKELNPFFSVITPGKSLYSARHRLDDLLKVAKVDLGIKAALSGHSLGGHLHYYGRSGNGYTLTDKKEAILKALAASSKKEDHENEQ</sequence>
<reference evidence="3 4" key="1">
    <citation type="submission" date="2019-06" db="EMBL/GenBank/DDBJ databases">
        <title>Sorghum-associated microbial communities from plants grown in Nebraska, USA.</title>
        <authorList>
            <person name="Schachtman D."/>
        </authorList>
    </citation>
    <scope>NUCLEOTIDE SEQUENCE [LARGE SCALE GENOMIC DNA]</scope>
    <source>
        <strain evidence="3 4">1225</strain>
    </source>
</reference>
<dbReference type="Proteomes" id="UP000320653">
    <property type="component" value="Unassembled WGS sequence"/>
</dbReference>
<dbReference type="InterPro" id="IPR013762">
    <property type="entry name" value="Integrase-like_cat_sf"/>
</dbReference>
<keyword evidence="1" id="KW-0233">DNA recombination</keyword>
<evidence type="ECO:0000256" key="1">
    <source>
        <dbReference type="ARBA" id="ARBA00023172"/>
    </source>
</evidence>
<accession>A0A561QHS5</accession>
<evidence type="ECO:0000313" key="3">
    <source>
        <dbReference type="EMBL" id="TWF49892.1"/>
    </source>
</evidence>